<evidence type="ECO:0000259" key="2">
    <source>
        <dbReference type="PROSITE" id="PS50887"/>
    </source>
</evidence>
<dbReference type="GO" id="GO:0052621">
    <property type="term" value="F:diguanylate cyclase activity"/>
    <property type="evidence" value="ECO:0007669"/>
    <property type="project" value="UniProtKB-EC"/>
</dbReference>
<dbReference type="RefSeq" id="WP_341373148.1">
    <property type="nucleotide sequence ID" value="NZ_JBBUTF010000004.1"/>
</dbReference>
<organism evidence="3 4">
    <name type="scientific">Pseudaquabacterium rugosum</name>
    <dbReference type="NCBI Taxonomy" id="2984194"/>
    <lineage>
        <taxon>Bacteria</taxon>
        <taxon>Pseudomonadati</taxon>
        <taxon>Pseudomonadota</taxon>
        <taxon>Betaproteobacteria</taxon>
        <taxon>Burkholderiales</taxon>
        <taxon>Sphaerotilaceae</taxon>
        <taxon>Pseudaquabacterium</taxon>
    </lineage>
</organism>
<dbReference type="SMART" id="SM00267">
    <property type="entry name" value="GGDEF"/>
    <property type="match status" value="1"/>
</dbReference>
<reference evidence="3 4" key="1">
    <citation type="submission" date="2024-04" db="EMBL/GenBank/DDBJ databases">
        <title>Novel species of the genus Ideonella isolated from streams.</title>
        <authorList>
            <person name="Lu H."/>
        </authorList>
    </citation>
    <scope>NUCLEOTIDE SEQUENCE [LARGE SCALE GENOMIC DNA]</scope>
    <source>
        <strain evidence="3 4">BYS139W</strain>
    </source>
</reference>
<keyword evidence="1" id="KW-1133">Transmembrane helix</keyword>
<gene>
    <name evidence="3" type="ORF">AACH11_05255</name>
</gene>
<dbReference type="InterPro" id="IPR029787">
    <property type="entry name" value="Nucleotide_cyclase"/>
</dbReference>
<feature type="transmembrane region" description="Helical" evidence="1">
    <location>
        <begin position="77"/>
        <end position="103"/>
    </location>
</feature>
<feature type="transmembrane region" description="Helical" evidence="1">
    <location>
        <begin position="139"/>
        <end position="159"/>
    </location>
</feature>
<evidence type="ECO:0000256" key="1">
    <source>
        <dbReference type="SAM" id="Phobius"/>
    </source>
</evidence>
<feature type="transmembrane region" description="Helical" evidence="1">
    <location>
        <begin position="12"/>
        <end position="33"/>
    </location>
</feature>
<keyword evidence="1" id="KW-0812">Transmembrane</keyword>
<feature type="transmembrane region" description="Helical" evidence="1">
    <location>
        <begin position="175"/>
        <end position="195"/>
    </location>
</feature>
<sequence length="398" mass="41942">MSVLSPGFPEPATLQWALGALLLLAAACAAAFARTAEPERAALRDWAWACGLGGAAALGALQAGLHPDRGDPASSPIPAVALGLRILLAIALMSLPALAMRAFARVLGVPVRARLLWGCGGLGVLGLLATQWPDAPPRLGPAAAAAASAPMLGWIGLALRSGRPDPRRRPPGRRLLAMAFGGLALGCGMLAAWLLLRGDRLPPTPSPERLLLGAASAVGLLSAGFFFLVQEQRRQRQGDRSRRDGLTGLYTPEAFAERALPTVLSARPYAVLKLEIDDAQQIAQQHGTAGLETVLAHAARQMMQRIRLSDLCCRSDAHGFWLLAPEVSPGQAEQLAHRLVDDATLQRLRVGPERIGYALSVGWACHVGGLYEDEPLTEVIQRAEQALAASRRAHGGAA</sequence>
<keyword evidence="3" id="KW-0808">Transferase</keyword>
<dbReference type="SUPFAM" id="SSF55073">
    <property type="entry name" value="Nucleotide cyclase"/>
    <property type="match status" value="1"/>
</dbReference>
<feature type="transmembrane region" description="Helical" evidence="1">
    <location>
        <begin position="115"/>
        <end position="133"/>
    </location>
</feature>
<proteinExistence type="predicted"/>
<keyword evidence="1" id="KW-0472">Membrane</keyword>
<keyword evidence="4" id="KW-1185">Reference proteome</keyword>
<name>A0ABU9B882_9BURK</name>
<feature type="transmembrane region" description="Helical" evidence="1">
    <location>
        <begin position="45"/>
        <end position="65"/>
    </location>
</feature>
<evidence type="ECO:0000313" key="3">
    <source>
        <dbReference type="EMBL" id="MEK8025364.1"/>
    </source>
</evidence>
<dbReference type="PROSITE" id="PS50887">
    <property type="entry name" value="GGDEF"/>
    <property type="match status" value="1"/>
</dbReference>
<dbReference type="EC" id="2.7.7.65" evidence="3"/>
<dbReference type="NCBIfam" id="TIGR00254">
    <property type="entry name" value="GGDEF"/>
    <property type="match status" value="1"/>
</dbReference>
<dbReference type="InterPro" id="IPR000160">
    <property type="entry name" value="GGDEF_dom"/>
</dbReference>
<evidence type="ECO:0000313" key="4">
    <source>
        <dbReference type="Proteomes" id="UP001368500"/>
    </source>
</evidence>
<dbReference type="InterPro" id="IPR043128">
    <property type="entry name" value="Rev_trsase/Diguanyl_cyclase"/>
</dbReference>
<dbReference type="Pfam" id="PF00990">
    <property type="entry name" value="GGDEF"/>
    <property type="match status" value="1"/>
</dbReference>
<dbReference type="Proteomes" id="UP001368500">
    <property type="component" value="Unassembled WGS sequence"/>
</dbReference>
<protein>
    <submittedName>
        <fullName evidence="3">Diguanylate cyclase</fullName>
        <ecNumber evidence="3">2.7.7.65</ecNumber>
    </submittedName>
</protein>
<dbReference type="Gene3D" id="3.30.70.270">
    <property type="match status" value="1"/>
</dbReference>
<dbReference type="EMBL" id="JBBUTF010000004">
    <property type="protein sequence ID" value="MEK8025364.1"/>
    <property type="molecule type" value="Genomic_DNA"/>
</dbReference>
<feature type="domain" description="GGDEF" evidence="2">
    <location>
        <begin position="267"/>
        <end position="398"/>
    </location>
</feature>
<comment type="caution">
    <text evidence="3">The sequence shown here is derived from an EMBL/GenBank/DDBJ whole genome shotgun (WGS) entry which is preliminary data.</text>
</comment>
<accession>A0ABU9B882</accession>
<feature type="transmembrane region" description="Helical" evidence="1">
    <location>
        <begin position="210"/>
        <end position="229"/>
    </location>
</feature>
<keyword evidence="3" id="KW-0548">Nucleotidyltransferase</keyword>